<comment type="caution">
    <text evidence="1">The sequence shown here is derived from an EMBL/GenBank/DDBJ whole genome shotgun (WGS) entry which is preliminary data.</text>
</comment>
<accession>A0ABV6QDA8</accession>
<gene>
    <name evidence="1" type="ORF">ACFFGN_01035</name>
</gene>
<name>A0ABV6QDA8_9ACTN</name>
<keyword evidence="2" id="KW-1185">Reference proteome</keyword>
<reference evidence="1 2" key="1">
    <citation type="submission" date="2024-09" db="EMBL/GenBank/DDBJ databases">
        <authorList>
            <person name="Sun Q."/>
            <person name="Mori K."/>
        </authorList>
    </citation>
    <scope>NUCLEOTIDE SEQUENCE [LARGE SCALE GENOMIC DNA]</scope>
    <source>
        <strain evidence="1 2">CGMCC 1.15906</strain>
    </source>
</reference>
<sequence length="89" mass="9629">MPDDYPLPWIGEVEQYLAEREAGGAFEVYDDSEELGDDFLYFITGASEEMLLAVAADVAALPGLPPGVYAIVTDDEAEEMGVGRRIALT</sequence>
<evidence type="ECO:0000313" key="1">
    <source>
        <dbReference type="EMBL" id="MFC0622625.1"/>
    </source>
</evidence>
<organism evidence="1 2">
    <name type="scientific">Kribbella deserti</name>
    <dbReference type="NCBI Taxonomy" id="1926257"/>
    <lineage>
        <taxon>Bacteria</taxon>
        <taxon>Bacillati</taxon>
        <taxon>Actinomycetota</taxon>
        <taxon>Actinomycetes</taxon>
        <taxon>Propionibacteriales</taxon>
        <taxon>Kribbellaceae</taxon>
        <taxon>Kribbella</taxon>
    </lineage>
</organism>
<dbReference type="EMBL" id="JBHLTC010000001">
    <property type="protein sequence ID" value="MFC0622625.1"/>
    <property type="molecule type" value="Genomic_DNA"/>
</dbReference>
<dbReference type="RefSeq" id="WP_380043302.1">
    <property type="nucleotide sequence ID" value="NZ_JBHLTC010000001.1"/>
</dbReference>
<proteinExistence type="predicted"/>
<protein>
    <submittedName>
        <fullName evidence="1">Uncharacterized protein</fullName>
    </submittedName>
</protein>
<dbReference type="Proteomes" id="UP001589890">
    <property type="component" value="Unassembled WGS sequence"/>
</dbReference>
<evidence type="ECO:0000313" key="2">
    <source>
        <dbReference type="Proteomes" id="UP001589890"/>
    </source>
</evidence>